<evidence type="ECO:0000313" key="3">
    <source>
        <dbReference type="Proteomes" id="UP001201163"/>
    </source>
</evidence>
<feature type="region of interest" description="Disordered" evidence="1">
    <location>
        <begin position="158"/>
        <end position="197"/>
    </location>
</feature>
<dbReference type="Proteomes" id="UP001201163">
    <property type="component" value="Unassembled WGS sequence"/>
</dbReference>
<name>A0AAD4L7E3_9AGAM</name>
<sequence>MTLADMQTHLHAFINSSTMTVRSNRIRKPRPLKPGLVWLTRKWLGQPMQDRAPGGYNFEEDARAYVDLLKAKIKNRPEFEAYYDPGAHHAFASSRPLAGQMAYARRSATLATPSPCTERRTPTNSGDRWDWRILLGVHSPSLNPPAGPPVLYRNQTITGITPHGHPRCHRKYRKPKPDWRSADEDRNYETPSPLPGGNGNTLFATVTNLNAHLTAITVLLLFS</sequence>
<evidence type="ECO:0000256" key="1">
    <source>
        <dbReference type="SAM" id="MobiDB-lite"/>
    </source>
</evidence>
<reference evidence="2" key="1">
    <citation type="submission" date="2022-01" db="EMBL/GenBank/DDBJ databases">
        <title>Comparative genomics reveals a dynamic genome evolution in the ectomycorrhizal milk-cap (Lactarius) mushrooms.</title>
        <authorList>
            <consortium name="DOE Joint Genome Institute"/>
            <person name="Lebreton A."/>
            <person name="Tang N."/>
            <person name="Kuo A."/>
            <person name="LaButti K."/>
            <person name="Drula E."/>
            <person name="Barry K."/>
            <person name="Clum A."/>
            <person name="Lipzen A."/>
            <person name="Mousain D."/>
            <person name="Ng V."/>
            <person name="Wang R."/>
            <person name="Wang X."/>
            <person name="Dai Y."/>
            <person name="Henrissat B."/>
            <person name="Grigoriev I.V."/>
            <person name="Guerin-Laguette A."/>
            <person name="Yu F."/>
            <person name="Martin F.M."/>
        </authorList>
    </citation>
    <scope>NUCLEOTIDE SEQUENCE</scope>
    <source>
        <strain evidence="2">QP</strain>
    </source>
</reference>
<keyword evidence="3" id="KW-1185">Reference proteome</keyword>
<comment type="caution">
    <text evidence="2">The sequence shown here is derived from an EMBL/GenBank/DDBJ whole genome shotgun (WGS) entry which is preliminary data.</text>
</comment>
<protein>
    <submittedName>
        <fullName evidence="2">Uncharacterized protein</fullName>
    </submittedName>
</protein>
<gene>
    <name evidence="2" type="ORF">EDB92DRAFT_1957581</name>
</gene>
<organism evidence="2 3">
    <name type="scientific">Lactarius akahatsu</name>
    <dbReference type="NCBI Taxonomy" id="416441"/>
    <lineage>
        <taxon>Eukaryota</taxon>
        <taxon>Fungi</taxon>
        <taxon>Dikarya</taxon>
        <taxon>Basidiomycota</taxon>
        <taxon>Agaricomycotina</taxon>
        <taxon>Agaricomycetes</taxon>
        <taxon>Russulales</taxon>
        <taxon>Russulaceae</taxon>
        <taxon>Lactarius</taxon>
    </lineage>
</organism>
<proteinExistence type="predicted"/>
<feature type="compositionally biased region" description="Basic and acidic residues" evidence="1">
    <location>
        <begin position="175"/>
        <end position="188"/>
    </location>
</feature>
<dbReference type="AlphaFoldDB" id="A0AAD4L7E3"/>
<accession>A0AAD4L7E3</accession>
<evidence type="ECO:0000313" key="2">
    <source>
        <dbReference type="EMBL" id="KAH8977720.1"/>
    </source>
</evidence>
<dbReference type="EMBL" id="JAKELL010000283">
    <property type="protein sequence ID" value="KAH8977720.1"/>
    <property type="molecule type" value="Genomic_DNA"/>
</dbReference>
<feature type="compositionally biased region" description="Basic residues" evidence="1">
    <location>
        <begin position="164"/>
        <end position="174"/>
    </location>
</feature>